<proteinExistence type="predicted"/>
<name>A0A6A6A7C8_9PLEO</name>
<dbReference type="EMBL" id="ML977510">
    <property type="protein sequence ID" value="KAF2127486.1"/>
    <property type="molecule type" value="Genomic_DNA"/>
</dbReference>
<organism evidence="3 4">
    <name type="scientific">Dothidotthia symphoricarpi CBS 119687</name>
    <dbReference type="NCBI Taxonomy" id="1392245"/>
    <lineage>
        <taxon>Eukaryota</taxon>
        <taxon>Fungi</taxon>
        <taxon>Dikarya</taxon>
        <taxon>Ascomycota</taxon>
        <taxon>Pezizomycotina</taxon>
        <taxon>Dothideomycetes</taxon>
        <taxon>Pleosporomycetidae</taxon>
        <taxon>Pleosporales</taxon>
        <taxon>Dothidotthiaceae</taxon>
        <taxon>Dothidotthia</taxon>
    </lineage>
</organism>
<evidence type="ECO:0000256" key="2">
    <source>
        <dbReference type="SAM" id="Phobius"/>
    </source>
</evidence>
<dbReference type="Proteomes" id="UP000799771">
    <property type="component" value="Unassembled WGS sequence"/>
</dbReference>
<protein>
    <submittedName>
        <fullName evidence="3">Uncharacterized protein</fullName>
    </submittedName>
</protein>
<feature type="compositionally biased region" description="Polar residues" evidence="1">
    <location>
        <begin position="149"/>
        <end position="160"/>
    </location>
</feature>
<feature type="region of interest" description="Disordered" evidence="1">
    <location>
        <begin position="129"/>
        <end position="183"/>
    </location>
</feature>
<keyword evidence="2" id="KW-1133">Transmembrane helix</keyword>
<accession>A0A6A6A7C8</accession>
<evidence type="ECO:0000313" key="4">
    <source>
        <dbReference type="Proteomes" id="UP000799771"/>
    </source>
</evidence>
<evidence type="ECO:0000256" key="1">
    <source>
        <dbReference type="SAM" id="MobiDB-lite"/>
    </source>
</evidence>
<sequence>MSDNNTKEDGSNTKGDDRTGTIASLIVSAVILMVVVIMLAVSRRRQRRAPQAMPVPLLLPLYVQRQDEDIRGNTSRPTSAAFPSNHRGTRFQDYYVYVENRNRVPVQAPGRVRQSHHSRNIHADYEDERANYSSHHSDSPNRHPESLRNPASQQEGSESVDTLPRYDEPPVYKTKRTDIEIAC</sequence>
<evidence type="ECO:0000313" key="3">
    <source>
        <dbReference type="EMBL" id="KAF2127486.1"/>
    </source>
</evidence>
<dbReference type="RefSeq" id="XP_033521875.1">
    <property type="nucleotide sequence ID" value="XM_033673244.1"/>
</dbReference>
<keyword evidence="2" id="KW-0812">Transmembrane</keyword>
<feature type="compositionally biased region" description="Basic and acidic residues" evidence="1">
    <location>
        <begin position="164"/>
        <end position="183"/>
    </location>
</feature>
<dbReference type="AlphaFoldDB" id="A0A6A6A7C8"/>
<reference evidence="3" key="1">
    <citation type="journal article" date="2020" name="Stud. Mycol.">
        <title>101 Dothideomycetes genomes: a test case for predicting lifestyles and emergence of pathogens.</title>
        <authorList>
            <person name="Haridas S."/>
            <person name="Albert R."/>
            <person name="Binder M."/>
            <person name="Bloem J."/>
            <person name="Labutti K."/>
            <person name="Salamov A."/>
            <person name="Andreopoulos B."/>
            <person name="Baker S."/>
            <person name="Barry K."/>
            <person name="Bills G."/>
            <person name="Bluhm B."/>
            <person name="Cannon C."/>
            <person name="Castanera R."/>
            <person name="Culley D."/>
            <person name="Daum C."/>
            <person name="Ezra D."/>
            <person name="Gonzalez J."/>
            <person name="Henrissat B."/>
            <person name="Kuo A."/>
            <person name="Liang C."/>
            <person name="Lipzen A."/>
            <person name="Lutzoni F."/>
            <person name="Magnuson J."/>
            <person name="Mondo S."/>
            <person name="Nolan M."/>
            <person name="Ohm R."/>
            <person name="Pangilinan J."/>
            <person name="Park H.-J."/>
            <person name="Ramirez L."/>
            <person name="Alfaro M."/>
            <person name="Sun H."/>
            <person name="Tritt A."/>
            <person name="Yoshinaga Y."/>
            <person name="Zwiers L.-H."/>
            <person name="Turgeon B."/>
            <person name="Goodwin S."/>
            <person name="Spatafora J."/>
            <person name="Crous P."/>
            <person name="Grigoriev I."/>
        </authorList>
    </citation>
    <scope>NUCLEOTIDE SEQUENCE</scope>
    <source>
        <strain evidence="3">CBS 119687</strain>
    </source>
</reference>
<dbReference type="GeneID" id="54413676"/>
<feature type="compositionally biased region" description="Basic and acidic residues" evidence="1">
    <location>
        <begin position="129"/>
        <end position="146"/>
    </location>
</feature>
<keyword evidence="2" id="KW-0472">Membrane</keyword>
<gene>
    <name evidence="3" type="ORF">P153DRAFT_50586</name>
</gene>
<feature type="transmembrane region" description="Helical" evidence="2">
    <location>
        <begin position="20"/>
        <end position="41"/>
    </location>
</feature>
<keyword evidence="4" id="KW-1185">Reference proteome</keyword>